<comment type="caution">
    <text evidence="1">The sequence shown here is derived from an EMBL/GenBank/DDBJ whole genome shotgun (WGS) entry which is preliminary data.</text>
</comment>
<reference evidence="1 2" key="1">
    <citation type="submission" date="2020-06" db="EMBL/GenBank/DDBJ databases">
        <title>Transcriptomic and genomic resources for Thalictrum thalictroides and T. hernandezii: Facilitating candidate gene discovery in an emerging model plant lineage.</title>
        <authorList>
            <person name="Arias T."/>
            <person name="Riano-Pachon D.M."/>
            <person name="Di Stilio V.S."/>
        </authorList>
    </citation>
    <scope>NUCLEOTIDE SEQUENCE [LARGE SCALE GENOMIC DNA]</scope>
    <source>
        <strain evidence="2">cv. WT478/WT964</strain>
        <tissue evidence="1">Leaves</tissue>
    </source>
</reference>
<dbReference type="EMBL" id="JABWDY010003669">
    <property type="protein sequence ID" value="KAF5205759.1"/>
    <property type="molecule type" value="Genomic_DNA"/>
</dbReference>
<proteinExistence type="predicted"/>
<sequence length="94" mass="11201">MASGFWHVMRVIDELRDKHNYDIDVGDIVSFFELKASHNEDESYSLAKRSKWKNYHIWHIGVSNDRWKDSKVFRIRGNILAKGARLNHYKKPNI</sequence>
<accession>A0A7J6X806</accession>
<name>A0A7J6X806_THATH</name>
<keyword evidence="2" id="KW-1185">Reference proteome</keyword>
<protein>
    <submittedName>
        <fullName evidence="1">Uncharacterized protein</fullName>
    </submittedName>
</protein>
<dbReference type="AlphaFoldDB" id="A0A7J6X806"/>
<organism evidence="1 2">
    <name type="scientific">Thalictrum thalictroides</name>
    <name type="common">Rue-anemone</name>
    <name type="synonym">Anemone thalictroides</name>
    <dbReference type="NCBI Taxonomy" id="46969"/>
    <lineage>
        <taxon>Eukaryota</taxon>
        <taxon>Viridiplantae</taxon>
        <taxon>Streptophyta</taxon>
        <taxon>Embryophyta</taxon>
        <taxon>Tracheophyta</taxon>
        <taxon>Spermatophyta</taxon>
        <taxon>Magnoliopsida</taxon>
        <taxon>Ranunculales</taxon>
        <taxon>Ranunculaceae</taxon>
        <taxon>Thalictroideae</taxon>
        <taxon>Thalictrum</taxon>
    </lineage>
</organism>
<dbReference type="Proteomes" id="UP000554482">
    <property type="component" value="Unassembled WGS sequence"/>
</dbReference>
<gene>
    <name evidence="1" type="ORF">FRX31_004651</name>
</gene>
<evidence type="ECO:0000313" key="2">
    <source>
        <dbReference type="Proteomes" id="UP000554482"/>
    </source>
</evidence>
<evidence type="ECO:0000313" key="1">
    <source>
        <dbReference type="EMBL" id="KAF5205759.1"/>
    </source>
</evidence>
<feature type="non-terminal residue" evidence="1">
    <location>
        <position position="94"/>
    </location>
</feature>